<dbReference type="AlphaFoldDB" id="A0A3P8W479"/>
<evidence type="ECO:0000313" key="1">
    <source>
        <dbReference type="Ensembl" id="ENSCSEP00000020406.1"/>
    </source>
</evidence>
<protein>
    <submittedName>
        <fullName evidence="1">Si:ch211-113d22.2</fullName>
    </submittedName>
</protein>
<reference evidence="1" key="3">
    <citation type="submission" date="2025-09" db="UniProtKB">
        <authorList>
            <consortium name="Ensembl"/>
        </authorList>
    </citation>
    <scope>IDENTIFICATION</scope>
</reference>
<reference evidence="1 2" key="1">
    <citation type="journal article" date="2014" name="Nat. Genet.">
        <title>Whole-genome sequence of a flatfish provides insights into ZW sex chromosome evolution and adaptation to a benthic lifestyle.</title>
        <authorList>
            <person name="Chen S."/>
            <person name="Zhang G."/>
            <person name="Shao C."/>
            <person name="Huang Q."/>
            <person name="Liu G."/>
            <person name="Zhang P."/>
            <person name="Song W."/>
            <person name="An N."/>
            <person name="Chalopin D."/>
            <person name="Volff J.N."/>
            <person name="Hong Y."/>
            <person name="Li Q."/>
            <person name="Sha Z."/>
            <person name="Zhou H."/>
            <person name="Xie M."/>
            <person name="Yu Q."/>
            <person name="Liu Y."/>
            <person name="Xiang H."/>
            <person name="Wang N."/>
            <person name="Wu K."/>
            <person name="Yang C."/>
            <person name="Zhou Q."/>
            <person name="Liao X."/>
            <person name="Yang L."/>
            <person name="Hu Q."/>
            <person name="Zhang J."/>
            <person name="Meng L."/>
            <person name="Jin L."/>
            <person name="Tian Y."/>
            <person name="Lian J."/>
            <person name="Yang J."/>
            <person name="Miao G."/>
            <person name="Liu S."/>
            <person name="Liang Z."/>
            <person name="Yan F."/>
            <person name="Li Y."/>
            <person name="Sun B."/>
            <person name="Zhang H."/>
            <person name="Zhang J."/>
            <person name="Zhu Y."/>
            <person name="Du M."/>
            <person name="Zhao Y."/>
            <person name="Schartl M."/>
            <person name="Tang Q."/>
            <person name="Wang J."/>
        </authorList>
    </citation>
    <scope>NUCLEOTIDE SEQUENCE</scope>
</reference>
<organism evidence="1 2">
    <name type="scientific">Cynoglossus semilaevis</name>
    <name type="common">Tongue sole</name>
    <dbReference type="NCBI Taxonomy" id="244447"/>
    <lineage>
        <taxon>Eukaryota</taxon>
        <taxon>Metazoa</taxon>
        <taxon>Chordata</taxon>
        <taxon>Craniata</taxon>
        <taxon>Vertebrata</taxon>
        <taxon>Euteleostomi</taxon>
        <taxon>Actinopterygii</taxon>
        <taxon>Neopterygii</taxon>
        <taxon>Teleostei</taxon>
        <taxon>Neoteleostei</taxon>
        <taxon>Acanthomorphata</taxon>
        <taxon>Carangaria</taxon>
        <taxon>Pleuronectiformes</taxon>
        <taxon>Pleuronectoidei</taxon>
        <taxon>Cynoglossidae</taxon>
        <taxon>Cynoglossinae</taxon>
        <taxon>Cynoglossus</taxon>
    </lineage>
</organism>
<dbReference type="Gene3D" id="2.10.60.10">
    <property type="entry name" value="CD59"/>
    <property type="match status" value="1"/>
</dbReference>
<evidence type="ECO:0000313" key="2">
    <source>
        <dbReference type="Proteomes" id="UP000265120"/>
    </source>
</evidence>
<name>A0A3P8W479_CYNSE</name>
<dbReference type="OMA" id="NEDDCNR"/>
<dbReference type="InterPro" id="IPR045860">
    <property type="entry name" value="Snake_toxin-like_sf"/>
</dbReference>
<reference evidence="1" key="2">
    <citation type="submission" date="2025-08" db="UniProtKB">
        <authorList>
            <consortium name="Ensembl"/>
        </authorList>
    </citation>
    <scope>IDENTIFICATION</scope>
</reference>
<proteinExistence type="predicted"/>
<keyword evidence="2" id="KW-1185">Reference proteome</keyword>
<sequence>MFLAALLQPIVSSLPDESSQLVHSLSGLLRKQSSDMKTVLTLVLFISLACHSHALKCHTCVASNEDDCNRQGSTPCPQFADACSTITGPNTVMKSCSYKAFCDKANSATSGAKIMCCFGDDCNGPHKSQSHGEQHRSSSGAVASNPLMLITALMLRVALRQL</sequence>
<dbReference type="InParanoid" id="A0A3P8W479"/>
<dbReference type="CDD" id="cd23553">
    <property type="entry name" value="TFP_LU_ECD_Ly6PGE"/>
    <property type="match status" value="1"/>
</dbReference>
<dbReference type="GeneTree" id="ENSGT00390000010398"/>
<dbReference type="Proteomes" id="UP000265120">
    <property type="component" value="Chromosome Z"/>
</dbReference>
<dbReference type="FunCoup" id="A0A3P8W479">
    <property type="interactions" value="1"/>
</dbReference>
<dbReference type="SUPFAM" id="SSF57302">
    <property type="entry name" value="Snake toxin-like"/>
    <property type="match status" value="1"/>
</dbReference>
<accession>A0A3P8W479</accession>
<dbReference type="Ensembl" id="ENSCSET00000020660.1">
    <property type="protein sequence ID" value="ENSCSEP00000020406.1"/>
    <property type="gene ID" value="ENSCSEG00000013019.1"/>
</dbReference>